<feature type="transmembrane region" description="Helical" evidence="16">
    <location>
        <begin position="1104"/>
        <end position="1126"/>
    </location>
</feature>
<feature type="domain" description="Copper-fist" evidence="17">
    <location>
        <begin position="2"/>
        <end position="41"/>
    </location>
</feature>
<feature type="domain" description="HMA" evidence="18">
    <location>
        <begin position="631"/>
        <end position="696"/>
    </location>
</feature>
<sequence>MVVKEDGTKWACQSCLKGHRVSGCTHTDRPLQFVPKKGRPVTQCQHCRVERKKRSAHVKCDCGEKSHATKEKCVHLRDSDAQDSIKKELGPVPESDESDEHTCCCHHGEKCTCSSIKKDSKDEHQAPHSAKGKPNLTTTRSEGHLTVFANGHHKPCHRNNHSAHDANAPYRVHKPHPHPAHGLHAAGRRSVDSLSSVEKSSKFSVNQIQQMATTSQPITQSQTSNFTAEPQSYAAFTIPADNGNNTATDDFFGSVPSSSGFQQSQMSADLTNDMGWAGLDWSAFTANDKAQPALTYASSNTISELGEHTPPDEFGTMFRVGNNVPGNLGEAPAQLTRIPEAQPSFEPQVQRLPDNSQNRWSLPPSFWADNNNFVNFGQQSNVGSSAMEISKVGQNDGTKEFAFNDWANSYVPPTTSAQSFDMKNSTTWSPDLTNQQSFDFASMPSSADVNMNNFDFGFDEILSTRVFYTELVIQTFRFISTAMSARSTETTHDQRRTTFLISNLHCPSCISSIDLALAQLSPRPALVSHSIINHTLTIEHRLPLSMISQILVDNGYEIDSLASDEDGILRSFSECETIASKSDTQMDQTARLRHQANCKQCQMEMHNVGDNFSLAESPLLVVDSLDTTELVQTTISIDGMTCASCVGTVSRTLKEKPWINSVDINLLSGSAKVILHGRHHLDDLISAIEDVGFHAAIQESQSVQHSLPAGGATDADGDDGSTRRTADIDISGIYCQHCPPKIQPVLEPFTTEFGLIIERMPTVESPVLRISYIAHPPVFTIRRILAAITSADPNFSATIVRPTTIEERARIMHAREQRNLLRRLILSGVAVIPTFIIGIVFMNLVDESQPGRMYLMEKLVGVSRAEWALFILATPVYFFAADIFHRRSIKELRVLWHPRSQAPIWKRFIRFGSMNTLISFGTSIAYFSSIAELSVAASHSKGQSAEVTTYSYFDSVVFLTFFLLIGRLIEAYSKTKAGDAVAALGKLRPDEAVLATDSENGTTVNVDLLDVGDLVRVTHGASPPCDGTITNGTSTFNESSLTGESRPVSKSVGDSVYSGTVNTGSPVIIKITGAAGTSMLDQIIDAVRDGQTKRAPVERVVDSLTAYFVPAVTLVAITTWIVWLSLGLSGMLPESYRDNLTGGWPFWSLQFAIAVFVIACPCGIGLAAPTALFVGGGLAAKHGILVKGGGEAFQEASRLDCVVFDKTGTLTVGGEPRVVDFELMPGIVQESQLLSAILAIESSTTHPIAKALVTLCRERSAEPISLQEVEEIPGHGMRGITTSSPPLEVLIGNESLLTTHAIPLSPVHQSLLTTWSTAAKSLVLIAVRTLDTPYSLAALASTSDPLRPEARSVISALHALNITTYLLTGDNPLTARAVASSLSIPTTNVIAGVLPTQKASHIRALQRSLAPAGRRAVIAMVGDGVNDAPSLAAADVGIAIGSGSDVAISAAHFVLLRSDLGALLTLVRLSRQVFNRVRWNFAWALVYNLVALPVAAGVLYPVTVGGRHVRLDPAWAAAAMAGSSRIVRLHHDYSHRSIDGETESSLPCFRAFNPGPTRLTTMYEIAPVTYSDAPGLAETMMSAMNQDPHYGLLRANATTEELISETTLRQVVGYARWELPEGRRSDNVWPDAQPPAATRAQQEEFKKLFNYDMANYLGPRLGKPYNELVKQGGPYLVLDYMVCHPAHQRKGIASMLLESGEVEAQNLRLKIFVMTLDDSKWGGETPHVTSYLEKEV</sequence>
<dbReference type="InterPro" id="IPR027256">
    <property type="entry name" value="P-typ_ATPase_IB"/>
</dbReference>
<dbReference type="SFLD" id="SFLDG00002">
    <property type="entry name" value="C1.7:_P-type_atpase_like"/>
    <property type="match status" value="1"/>
</dbReference>
<dbReference type="PROSITE" id="PS00154">
    <property type="entry name" value="ATPASE_E1_E2"/>
    <property type="match status" value="1"/>
</dbReference>
<evidence type="ECO:0000259" key="18">
    <source>
        <dbReference type="PROSITE" id="PS50846"/>
    </source>
</evidence>
<dbReference type="CDD" id="cd02094">
    <property type="entry name" value="P-type_ATPase_Cu-like"/>
    <property type="match status" value="1"/>
</dbReference>
<dbReference type="SFLD" id="SFLDS00003">
    <property type="entry name" value="Haloacid_Dehalogenase"/>
    <property type="match status" value="1"/>
</dbReference>
<keyword evidence="13 16" id="KW-0472">Membrane</keyword>
<evidence type="ECO:0000256" key="5">
    <source>
        <dbReference type="ARBA" id="ARBA00022723"/>
    </source>
</evidence>
<dbReference type="InterPro" id="IPR059000">
    <property type="entry name" value="ATPase_P-type_domA"/>
</dbReference>
<dbReference type="FunFam" id="3.90.430.10:FF:000001">
    <property type="entry name" value="Copper fist DNA-binding protein"/>
    <property type="match status" value="1"/>
</dbReference>
<dbReference type="PROSITE" id="PS01047">
    <property type="entry name" value="HMA_1"/>
    <property type="match status" value="1"/>
</dbReference>
<dbReference type="PRINTS" id="PR00120">
    <property type="entry name" value="HATPASE"/>
</dbReference>
<evidence type="ECO:0000256" key="9">
    <source>
        <dbReference type="ARBA" id="ARBA00022967"/>
    </source>
</evidence>
<dbReference type="InterPro" id="IPR016181">
    <property type="entry name" value="Acyl_CoA_acyltransferase"/>
</dbReference>
<dbReference type="CDD" id="cd00371">
    <property type="entry name" value="HMA"/>
    <property type="match status" value="1"/>
</dbReference>
<keyword evidence="11" id="KW-0186">Copper</keyword>
<dbReference type="InterPro" id="IPR001757">
    <property type="entry name" value="P_typ_ATPase"/>
</dbReference>
<dbReference type="InterPro" id="IPR018303">
    <property type="entry name" value="ATPase_P-typ_P_site"/>
</dbReference>
<dbReference type="InterPro" id="IPR001083">
    <property type="entry name" value="Cu_fist_DNA-bd_dom"/>
</dbReference>
<evidence type="ECO:0000256" key="8">
    <source>
        <dbReference type="ARBA" id="ARBA00022840"/>
    </source>
</evidence>
<evidence type="ECO:0000256" key="13">
    <source>
        <dbReference type="ARBA" id="ARBA00023136"/>
    </source>
</evidence>
<protein>
    <submittedName>
        <fullName evidence="19">Uncharacterized protein</fullName>
    </submittedName>
</protein>
<dbReference type="GO" id="GO:0005507">
    <property type="term" value="F:copper ion binding"/>
    <property type="evidence" value="ECO:0007669"/>
    <property type="project" value="InterPro"/>
</dbReference>
<evidence type="ECO:0000256" key="12">
    <source>
        <dbReference type="ARBA" id="ARBA00023015"/>
    </source>
</evidence>
<evidence type="ECO:0000256" key="7">
    <source>
        <dbReference type="ARBA" id="ARBA00022833"/>
    </source>
</evidence>
<keyword evidence="20" id="KW-1185">Reference proteome</keyword>
<dbReference type="PANTHER" id="PTHR43520:SF32">
    <property type="entry name" value="COPPER RESISTANCE P-TYPE ATPASE (EUROFUNG)"/>
    <property type="match status" value="1"/>
</dbReference>
<name>A0A8K0LAE4_9PEZI</name>
<evidence type="ECO:0000256" key="10">
    <source>
        <dbReference type="ARBA" id="ARBA00022989"/>
    </source>
</evidence>
<evidence type="ECO:0000256" key="15">
    <source>
        <dbReference type="ARBA" id="ARBA00023242"/>
    </source>
</evidence>
<dbReference type="SUPFAM" id="SSF56784">
    <property type="entry name" value="HAD-like"/>
    <property type="match status" value="1"/>
</dbReference>
<gene>
    <name evidence="19" type="ORF">KVT40_000604</name>
</gene>
<dbReference type="GO" id="GO:0016020">
    <property type="term" value="C:membrane"/>
    <property type="evidence" value="ECO:0007669"/>
    <property type="project" value="UniProtKB-SubCell"/>
</dbReference>
<reference evidence="19" key="1">
    <citation type="submission" date="2021-07" db="EMBL/GenBank/DDBJ databases">
        <title>Elsinoe batatas strain:CRI-CJ2 Genome sequencing and assembly.</title>
        <authorList>
            <person name="Huang L."/>
        </authorList>
    </citation>
    <scope>NUCLEOTIDE SEQUENCE</scope>
    <source>
        <strain evidence="19">CRI-CJ2</strain>
    </source>
</reference>
<feature type="transmembrane region" description="Helical" evidence="16">
    <location>
        <begin position="908"/>
        <end position="930"/>
    </location>
</feature>
<dbReference type="GO" id="GO:0016887">
    <property type="term" value="F:ATP hydrolysis activity"/>
    <property type="evidence" value="ECO:0007669"/>
    <property type="project" value="InterPro"/>
</dbReference>
<dbReference type="Gene3D" id="3.40.630.30">
    <property type="match status" value="1"/>
</dbReference>
<feature type="transmembrane region" description="Helical" evidence="16">
    <location>
        <begin position="1146"/>
        <end position="1174"/>
    </location>
</feature>
<dbReference type="GO" id="GO:0043682">
    <property type="term" value="F:P-type divalent copper transporter activity"/>
    <property type="evidence" value="ECO:0007669"/>
    <property type="project" value="TreeGrafter"/>
</dbReference>
<dbReference type="EMBL" id="JAESVG020000001">
    <property type="protein sequence ID" value="KAG8631464.1"/>
    <property type="molecule type" value="Genomic_DNA"/>
</dbReference>
<dbReference type="Pfam" id="PF00403">
    <property type="entry name" value="HMA"/>
    <property type="match status" value="1"/>
</dbReference>
<keyword evidence="14" id="KW-0804">Transcription</keyword>
<dbReference type="SUPFAM" id="SSF81665">
    <property type="entry name" value="Calcium ATPase, transmembrane domain M"/>
    <property type="match status" value="1"/>
</dbReference>
<dbReference type="Pfam" id="PF00649">
    <property type="entry name" value="Copper-fist"/>
    <property type="match status" value="1"/>
</dbReference>
<comment type="similarity">
    <text evidence="3">Belongs to the cation transport ATPase (P-type) (TC 3.A.3) family. Type IB subfamily.</text>
</comment>
<dbReference type="SUPFAM" id="SSF81653">
    <property type="entry name" value="Calcium ATPase, transduction domain A"/>
    <property type="match status" value="1"/>
</dbReference>
<keyword evidence="7" id="KW-0862">Zinc</keyword>
<keyword evidence="6" id="KW-0547">Nucleotide-binding</keyword>
<organism evidence="19 20">
    <name type="scientific">Elsinoe batatas</name>
    <dbReference type="NCBI Taxonomy" id="2601811"/>
    <lineage>
        <taxon>Eukaryota</taxon>
        <taxon>Fungi</taxon>
        <taxon>Dikarya</taxon>
        <taxon>Ascomycota</taxon>
        <taxon>Pezizomycotina</taxon>
        <taxon>Dothideomycetes</taxon>
        <taxon>Dothideomycetidae</taxon>
        <taxon>Myriangiales</taxon>
        <taxon>Elsinoaceae</taxon>
        <taxon>Elsinoe</taxon>
    </lineage>
</organism>
<feature type="transmembrane region" description="Helical" evidence="16">
    <location>
        <begin position="1481"/>
        <end position="1502"/>
    </location>
</feature>
<dbReference type="InterPro" id="IPR017969">
    <property type="entry name" value="Heavy-metal-associated_CS"/>
</dbReference>
<evidence type="ECO:0000256" key="14">
    <source>
        <dbReference type="ARBA" id="ARBA00023163"/>
    </source>
</evidence>
<dbReference type="GO" id="GO:0003700">
    <property type="term" value="F:DNA-binding transcription factor activity"/>
    <property type="evidence" value="ECO:0007669"/>
    <property type="project" value="InterPro"/>
</dbReference>
<feature type="transmembrane region" description="Helical" evidence="16">
    <location>
        <begin position="824"/>
        <end position="845"/>
    </location>
</feature>
<dbReference type="InterPro" id="IPR036412">
    <property type="entry name" value="HAD-like_sf"/>
</dbReference>
<keyword evidence="8" id="KW-0067">ATP-binding</keyword>
<dbReference type="Pfam" id="PF00702">
    <property type="entry name" value="Hydrolase"/>
    <property type="match status" value="1"/>
</dbReference>
<dbReference type="Proteomes" id="UP000809789">
    <property type="component" value="Unassembled WGS sequence"/>
</dbReference>
<comment type="subcellular location">
    <subcellularLocation>
        <location evidence="2">Membrane</location>
        <topology evidence="2">Multi-pass membrane protein</topology>
    </subcellularLocation>
    <subcellularLocation>
        <location evidence="1">Nucleus</location>
    </subcellularLocation>
</comment>
<dbReference type="InterPro" id="IPR008250">
    <property type="entry name" value="ATPase_P-typ_transduc_dom_A_sf"/>
</dbReference>
<dbReference type="PROSITE" id="PS50073">
    <property type="entry name" value="COPPER_FIST_2"/>
    <property type="match status" value="1"/>
</dbReference>
<dbReference type="PRINTS" id="PR00119">
    <property type="entry name" value="CATATPASE"/>
</dbReference>
<dbReference type="Gene3D" id="3.30.70.100">
    <property type="match status" value="1"/>
</dbReference>
<evidence type="ECO:0000256" key="16">
    <source>
        <dbReference type="SAM" id="Phobius"/>
    </source>
</evidence>
<dbReference type="InterPro" id="IPR006121">
    <property type="entry name" value="HMA_dom"/>
</dbReference>
<evidence type="ECO:0000256" key="2">
    <source>
        <dbReference type="ARBA" id="ARBA00004141"/>
    </source>
</evidence>
<evidence type="ECO:0000313" key="19">
    <source>
        <dbReference type="EMBL" id="KAG8631464.1"/>
    </source>
</evidence>
<keyword evidence="10 16" id="KW-1133">Transmembrane helix</keyword>
<dbReference type="PROSITE" id="PS50846">
    <property type="entry name" value="HMA_2"/>
    <property type="match status" value="1"/>
</dbReference>
<dbReference type="InterPro" id="IPR023298">
    <property type="entry name" value="ATPase_P-typ_TM_dom_sf"/>
</dbReference>
<dbReference type="SMART" id="SM01090">
    <property type="entry name" value="Copper-fist"/>
    <property type="match status" value="1"/>
</dbReference>
<dbReference type="InterPro" id="IPR036395">
    <property type="entry name" value="Cu_fist_DNA-bd_dom_sf"/>
</dbReference>
<evidence type="ECO:0000256" key="11">
    <source>
        <dbReference type="ARBA" id="ARBA00023008"/>
    </source>
</evidence>
<dbReference type="FunFam" id="3.30.70.100:FF:000001">
    <property type="entry name" value="ATPase copper transporting beta"/>
    <property type="match status" value="1"/>
</dbReference>
<dbReference type="PRINTS" id="PR00617">
    <property type="entry name" value="COPPERFIST"/>
</dbReference>
<dbReference type="SUPFAM" id="SSF55729">
    <property type="entry name" value="Acyl-CoA N-acyltransferases (Nat)"/>
    <property type="match status" value="1"/>
</dbReference>
<evidence type="ECO:0000259" key="17">
    <source>
        <dbReference type="PROSITE" id="PS50073"/>
    </source>
</evidence>
<dbReference type="GO" id="GO:0005634">
    <property type="term" value="C:nucleus"/>
    <property type="evidence" value="ECO:0007669"/>
    <property type="project" value="UniProtKB-SubCell"/>
</dbReference>
<dbReference type="OrthoDB" id="432719at2759"/>
<dbReference type="SFLD" id="SFLDF00027">
    <property type="entry name" value="p-type_atpase"/>
    <property type="match status" value="1"/>
</dbReference>
<dbReference type="InterPro" id="IPR044492">
    <property type="entry name" value="P_typ_ATPase_HD_dom"/>
</dbReference>
<evidence type="ECO:0000256" key="4">
    <source>
        <dbReference type="ARBA" id="ARBA00022692"/>
    </source>
</evidence>
<dbReference type="GO" id="GO:0003677">
    <property type="term" value="F:DNA binding"/>
    <property type="evidence" value="ECO:0007669"/>
    <property type="project" value="InterPro"/>
</dbReference>
<dbReference type="Gene3D" id="2.70.150.10">
    <property type="entry name" value="Calcium-transporting ATPase, cytoplasmic transduction domain A"/>
    <property type="match status" value="1"/>
</dbReference>
<dbReference type="Pfam" id="PF00122">
    <property type="entry name" value="E1-E2_ATPase"/>
    <property type="match status" value="1"/>
</dbReference>
<dbReference type="SMART" id="SM00412">
    <property type="entry name" value="Cu_FIST"/>
    <property type="match status" value="1"/>
</dbReference>
<dbReference type="GO" id="GO:0055070">
    <property type="term" value="P:copper ion homeostasis"/>
    <property type="evidence" value="ECO:0007669"/>
    <property type="project" value="TreeGrafter"/>
</dbReference>
<dbReference type="PANTHER" id="PTHR43520">
    <property type="entry name" value="ATP7, ISOFORM B"/>
    <property type="match status" value="1"/>
</dbReference>
<dbReference type="SUPFAM" id="SSF55008">
    <property type="entry name" value="HMA, heavy metal-associated domain"/>
    <property type="match status" value="2"/>
</dbReference>
<feature type="transmembrane region" description="Helical" evidence="16">
    <location>
        <begin position="865"/>
        <end position="884"/>
    </location>
</feature>
<dbReference type="FunFam" id="2.70.150.10:FF:000068">
    <property type="entry name" value="Copper resistance-associated P-type ATPase"/>
    <property type="match status" value="1"/>
</dbReference>
<accession>A0A8K0LAE4</accession>
<keyword evidence="12" id="KW-0805">Transcription regulation</keyword>
<keyword evidence="15" id="KW-0539">Nucleus</keyword>
<dbReference type="InterPro" id="IPR036163">
    <property type="entry name" value="HMA_dom_sf"/>
</dbReference>
<evidence type="ECO:0000256" key="6">
    <source>
        <dbReference type="ARBA" id="ARBA00022741"/>
    </source>
</evidence>
<dbReference type="SUPFAM" id="SSF57879">
    <property type="entry name" value="Zinc domain conserved in yeast copper-regulated transcription factors"/>
    <property type="match status" value="1"/>
</dbReference>
<dbReference type="Gene3D" id="3.90.430.10">
    <property type="entry name" value="Copper fist DNA-binding domain"/>
    <property type="match status" value="1"/>
</dbReference>
<comment type="caution">
    <text evidence="19">The sequence shown here is derived from an EMBL/GenBank/DDBJ whole genome shotgun (WGS) entry which is preliminary data.</text>
</comment>
<evidence type="ECO:0000313" key="20">
    <source>
        <dbReference type="Proteomes" id="UP000809789"/>
    </source>
</evidence>
<keyword evidence="9" id="KW-1278">Translocase</keyword>
<dbReference type="InterPro" id="IPR023214">
    <property type="entry name" value="HAD_sf"/>
</dbReference>
<keyword evidence="5" id="KW-0479">Metal-binding</keyword>
<evidence type="ECO:0000256" key="3">
    <source>
        <dbReference type="ARBA" id="ARBA00006024"/>
    </source>
</evidence>
<dbReference type="Gene3D" id="3.40.1110.10">
    <property type="entry name" value="Calcium-transporting ATPase, cytoplasmic domain N"/>
    <property type="match status" value="1"/>
</dbReference>
<dbReference type="GO" id="GO:0005524">
    <property type="term" value="F:ATP binding"/>
    <property type="evidence" value="ECO:0007669"/>
    <property type="project" value="UniProtKB-KW"/>
</dbReference>
<dbReference type="CDD" id="cd04301">
    <property type="entry name" value="NAT_SF"/>
    <property type="match status" value="1"/>
</dbReference>
<proteinExistence type="inferred from homology"/>
<dbReference type="NCBIfam" id="TIGR01494">
    <property type="entry name" value="ATPase_P-type"/>
    <property type="match status" value="1"/>
</dbReference>
<evidence type="ECO:0000256" key="1">
    <source>
        <dbReference type="ARBA" id="ARBA00004123"/>
    </source>
</evidence>
<dbReference type="InterPro" id="IPR023299">
    <property type="entry name" value="ATPase_P-typ_cyto_dom_N"/>
</dbReference>
<keyword evidence="4 16" id="KW-0812">Transmembrane</keyword>
<feature type="transmembrane region" description="Helical" evidence="16">
    <location>
        <begin position="950"/>
        <end position="969"/>
    </location>
</feature>
<dbReference type="Gene3D" id="3.40.50.1000">
    <property type="entry name" value="HAD superfamily/HAD-like"/>
    <property type="match status" value="1"/>
</dbReference>
<dbReference type="NCBIfam" id="TIGR01525">
    <property type="entry name" value="ATPase-IB_hvy"/>
    <property type="match status" value="1"/>
</dbReference>